<evidence type="ECO:0000256" key="1">
    <source>
        <dbReference type="ARBA" id="ARBA00022723"/>
    </source>
</evidence>
<dbReference type="PANTHER" id="PTHR10218:SF360">
    <property type="entry name" value="GUANINE NUCLEOTIDE-BINDING PROTEIN SUBUNIT ALPHA HOMOLOG"/>
    <property type="match status" value="1"/>
</dbReference>
<feature type="binding site" evidence="5">
    <location>
        <begin position="408"/>
        <end position="411"/>
    </location>
    <ligand>
        <name>GTP</name>
        <dbReference type="ChEBI" id="CHEBI:37565"/>
    </ligand>
</feature>
<keyword evidence="3 5" id="KW-0342">GTP-binding</keyword>
<evidence type="ECO:0000313" key="8">
    <source>
        <dbReference type="EMBL" id="KIY67644.1"/>
    </source>
</evidence>
<evidence type="ECO:0000256" key="4">
    <source>
        <dbReference type="ARBA" id="ARBA00023224"/>
    </source>
</evidence>
<dbReference type="InterPro" id="IPR027417">
    <property type="entry name" value="P-loop_NTPase"/>
</dbReference>
<dbReference type="InterPro" id="IPR001019">
    <property type="entry name" value="Gprotein_alpha_su"/>
</dbReference>
<dbReference type="GO" id="GO:0005834">
    <property type="term" value="C:heterotrimeric G-protein complex"/>
    <property type="evidence" value="ECO:0007669"/>
    <property type="project" value="TreeGrafter"/>
</dbReference>
<sequence>MVASLTSSRLTPMFFTRYGHDDDPLTRALAPPPGETPAQRADREALELASQRRSDEIDDELRREKETERKKKPVKLLLLGQSESGKTATLKNFQLKFAGNEWRAERDLWRFVIVFNLIRNVTDILDEMAAYAARPALLDGSSSESDDASTLDSFFTTRRSGSPIRFKDRHRLLRTRLSPLRQIQKELEGALGNAAIEVNGDSQPSHKPNEFSIIASHGWKSAFDKLKTLRTQPVTESQPSMGRLKGLEEDILEALEDYLEDIVSLWNDPVVREMLARRRTHIEDTPGFFLDDVRRIARRAYVPTDDDILRSRLRTLGVQEHRFVFQEGLTKGREWRLYDVGGAHSSRAAWYPYFDDVDAIIFLAPISCFDEKLSEDRRVNRLEDSYYLWKTICECELLKYTQIILFLNKCDILEAKLERGVRVQDYVSSYGDRANNVATASKYFQHHFKELMKNNSPSPRTFYSHFTSVVQKDETAKTLAVVEESILRDHLRRADLM</sequence>
<dbReference type="FunFam" id="3.40.50.300:FF:000692">
    <property type="entry name" value="Guanine nucleotide-binding protein subunit alpha"/>
    <property type="match status" value="1"/>
</dbReference>
<dbReference type="SUPFAM" id="SSF52540">
    <property type="entry name" value="P-loop containing nucleoside triphosphate hydrolases"/>
    <property type="match status" value="1"/>
</dbReference>
<dbReference type="GO" id="GO:0003924">
    <property type="term" value="F:GTPase activity"/>
    <property type="evidence" value="ECO:0007669"/>
    <property type="project" value="InterPro"/>
</dbReference>
<dbReference type="PROSITE" id="PS51882">
    <property type="entry name" value="G_ALPHA"/>
    <property type="match status" value="1"/>
</dbReference>
<dbReference type="GO" id="GO:0001664">
    <property type="term" value="F:G protein-coupled receptor binding"/>
    <property type="evidence" value="ECO:0007669"/>
    <property type="project" value="TreeGrafter"/>
</dbReference>
<dbReference type="AlphaFoldDB" id="A0A0D7BBT7"/>
<dbReference type="GO" id="GO:0046872">
    <property type="term" value="F:metal ion binding"/>
    <property type="evidence" value="ECO:0007669"/>
    <property type="project" value="UniProtKB-KW"/>
</dbReference>
<dbReference type="Proteomes" id="UP000054007">
    <property type="component" value="Unassembled WGS sequence"/>
</dbReference>
<feature type="region of interest" description="Disordered" evidence="7">
    <location>
        <begin position="21"/>
        <end position="68"/>
    </location>
</feature>
<evidence type="ECO:0000256" key="6">
    <source>
        <dbReference type="PIRSR" id="PIRSR601019-2"/>
    </source>
</evidence>
<dbReference type="EMBL" id="KN880521">
    <property type="protein sequence ID" value="KIY67644.1"/>
    <property type="molecule type" value="Genomic_DNA"/>
</dbReference>
<dbReference type="GO" id="GO:0007188">
    <property type="term" value="P:adenylate cyclase-modulating G protein-coupled receptor signaling pathway"/>
    <property type="evidence" value="ECO:0007669"/>
    <property type="project" value="TreeGrafter"/>
</dbReference>
<organism evidence="8 9">
    <name type="scientific">Cylindrobasidium torrendii FP15055 ss-10</name>
    <dbReference type="NCBI Taxonomy" id="1314674"/>
    <lineage>
        <taxon>Eukaryota</taxon>
        <taxon>Fungi</taxon>
        <taxon>Dikarya</taxon>
        <taxon>Basidiomycota</taxon>
        <taxon>Agaricomycotina</taxon>
        <taxon>Agaricomycetes</taxon>
        <taxon>Agaricomycetidae</taxon>
        <taxon>Agaricales</taxon>
        <taxon>Marasmiineae</taxon>
        <taxon>Physalacriaceae</taxon>
        <taxon>Cylindrobasidium</taxon>
    </lineage>
</organism>
<dbReference type="Gene3D" id="1.10.400.10">
    <property type="entry name" value="GI Alpha 1, domain 2-like"/>
    <property type="match status" value="1"/>
</dbReference>
<evidence type="ECO:0000256" key="2">
    <source>
        <dbReference type="ARBA" id="ARBA00022741"/>
    </source>
</evidence>
<name>A0A0D7BBT7_9AGAR</name>
<dbReference type="InterPro" id="IPR011025">
    <property type="entry name" value="GproteinA_insert"/>
</dbReference>
<feature type="binding site" evidence="6">
    <location>
        <position position="315"/>
    </location>
    <ligand>
        <name>Mg(2+)</name>
        <dbReference type="ChEBI" id="CHEBI:18420"/>
    </ligand>
</feature>
<dbReference type="SUPFAM" id="SSF47895">
    <property type="entry name" value="Transducin (alpha subunit), insertion domain"/>
    <property type="match status" value="1"/>
</dbReference>
<accession>A0A0D7BBT7</accession>
<protein>
    <submittedName>
        <fullName evidence="8">G-alpha-domain-containing protein</fullName>
    </submittedName>
</protein>
<keyword evidence="6" id="KW-0460">Magnesium</keyword>
<dbReference type="GO" id="GO:0031683">
    <property type="term" value="F:G-protein beta/gamma-subunit complex binding"/>
    <property type="evidence" value="ECO:0007669"/>
    <property type="project" value="InterPro"/>
</dbReference>
<dbReference type="Pfam" id="PF00503">
    <property type="entry name" value="G-alpha"/>
    <property type="match status" value="1"/>
</dbReference>
<dbReference type="STRING" id="1314674.A0A0D7BBT7"/>
<dbReference type="SMART" id="SM00275">
    <property type="entry name" value="G_alpha"/>
    <property type="match status" value="1"/>
</dbReference>
<dbReference type="Gene3D" id="3.40.50.300">
    <property type="entry name" value="P-loop containing nucleotide triphosphate hydrolases"/>
    <property type="match status" value="2"/>
</dbReference>
<evidence type="ECO:0000313" key="9">
    <source>
        <dbReference type="Proteomes" id="UP000054007"/>
    </source>
</evidence>
<dbReference type="GO" id="GO:0005525">
    <property type="term" value="F:GTP binding"/>
    <property type="evidence" value="ECO:0007669"/>
    <property type="project" value="UniProtKB-KW"/>
</dbReference>
<keyword evidence="1 6" id="KW-0479">Metal-binding</keyword>
<dbReference type="GO" id="GO:0005737">
    <property type="term" value="C:cytoplasm"/>
    <property type="evidence" value="ECO:0007669"/>
    <property type="project" value="TreeGrafter"/>
</dbReference>
<dbReference type="OrthoDB" id="5817230at2759"/>
<evidence type="ECO:0000256" key="7">
    <source>
        <dbReference type="SAM" id="MobiDB-lite"/>
    </source>
</evidence>
<keyword evidence="2 5" id="KW-0547">Nucleotide-binding</keyword>
<feature type="compositionally biased region" description="Basic and acidic residues" evidence="7">
    <location>
        <begin position="40"/>
        <end position="68"/>
    </location>
</feature>
<evidence type="ECO:0000256" key="5">
    <source>
        <dbReference type="PIRSR" id="PIRSR601019-1"/>
    </source>
</evidence>
<reference evidence="8 9" key="1">
    <citation type="journal article" date="2015" name="Fungal Genet. Biol.">
        <title>Evolution of novel wood decay mechanisms in Agaricales revealed by the genome sequences of Fistulina hepatica and Cylindrobasidium torrendii.</title>
        <authorList>
            <person name="Floudas D."/>
            <person name="Held B.W."/>
            <person name="Riley R."/>
            <person name="Nagy L.G."/>
            <person name="Koehler G."/>
            <person name="Ransdell A.S."/>
            <person name="Younus H."/>
            <person name="Chow J."/>
            <person name="Chiniquy J."/>
            <person name="Lipzen A."/>
            <person name="Tritt A."/>
            <person name="Sun H."/>
            <person name="Haridas S."/>
            <person name="LaButti K."/>
            <person name="Ohm R.A."/>
            <person name="Kues U."/>
            <person name="Blanchette R.A."/>
            <person name="Grigoriev I.V."/>
            <person name="Minto R.E."/>
            <person name="Hibbett D.S."/>
        </authorList>
    </citation>
    <scope>NUCLEOTIDE SEQUENCE [LARGE SCALE GENOMIC DNA]</scope>
    <source>
        <strain evidence="8 9">FP15055 ss-10</strain>
    </source>
</reference>
<evidence type="ECO:0000256" key="3">
    <source>
        <dbReference type="ARBA" id="ARBA00023134"/>
    </source>
</evidence>
<dbReference type="PANTHER" id="PTHR10218">
    <property type="entry name" value="GTP-BINDING PROTEIN ALPHA SUBUNIT"/>
    <property type="match status" value="1"/>
</dbReference>
<gene>
    <name evidence="8" type="ORF">CYLTODRAFT_375723</name>
</gene>
<feature type="binding site" evidence="5">
    <location>
        <begin position="309"/>
        <end position="315"/>
    </location>
    <ligand>
        <name>GTP</name>
        <dbReference type="ChEBI" id="CHEBI:37565"/>
    </ligand>
</feature>
<keyword evidence="4" id="KW-0807">Transducer</keyword>
<keyword evidence="9" id="KW-1185">Reference proteome</keyword>
<dbReference type="PRINTS" id="PR00318">
    <property type="entry name" value="GPROTEINA"/>
</dbReference>
<proteinExistence type="predicted"/>